<dbReference type="EMBL" id="CAJVPU010009286">
    <property type="protein sequence ID" value="CAG8593320.1"/>
    <property type="molecule type" value="Genomic_DNA"/>
</dbReference>
<accession>A0ACA9MHR6</accession>
<comment type="caution">
    <text evidence="1">The sequence shown here is derived from an EMBL/GenBank/DDBJ whole genome shotgun (WGS) entry which is preliminary data.</text>
</comment>
<gene>
    <name evidence="1" type="ORF">DHETER_LOCUS6951</name>
</gene>
<keyword evidence="2" id="KW-1185">Reference proteome</keyword>
<dbReference type="Proteomes" id="UP000789702">
    <property type="component" value="Unassembled WGS sequence"/>
</dbReference>
<feature type="non-terminal residue" evidence="1">
    <location>
        <position position="1"/>
    </location>
</feature>
<evidence type="ECO:0000313" key="1">
    <source>
        <dbReference type="EMBL" id="CAG8593320.1"/>
    </source>
</evidence>
<reference evidence="1" key="1">
    <citation type="submission" date="2021-06" db="EMBL/GenBank/DDBJ databases">
        <authorList>
            <person name="Kallberg Y."/>
            <person name="Tangrot J."/>
            <person name="Rosling A."/>
        </authorList>
    </citation>
    <scope>NUCLEOTIDE SEQUENCE</scope>
    <source>
        <strain evidence="1">IL203A</strain>
    </source>
</reference>
<proteinExistence type="predicted"/>
<organism evidence="1 2">
    <name type="scientific">Dentiscutata heterogama</name>
    <dbReference type="NCBI Taxonomy" id="1316150"/>
    <lineage>
        <taxon>Eukaryota</taxon>
        <taxon>Fungi</taxon>
        <taxon>Fungi incertae sedis</taxon>
        <taxon>Mucoromycota</taxon>
        <taxon>Glomeromycotina</taxon>
        <taxon>Glomeromycetes</taxon>
        <taxon>Diversisporales</taxon>
        <taxon>Gigasporaceae</taxon>
        <taxon>Dentiscutata</taxon>
    </lineage>
</organism>
<protein>
    <submittedName>
        <fullName evidence="1">12197_t:CDS:1</fullName>
    </submittedName>
</protein>
<evidence type="ECO:0000313" key="2">
    <source>
        <dbReference type="Proteomes" id="UP000789702"/>
    </source>
</evidence>
<name>A0ACA9MHR6_9GLOM</name>
<sequence>MQKNSQIDEQNNSQIDEQKNDQIDKQINNQTDSEFEENKIETDNINNSSFDKFLKEISDDYRNCEPQLRKVFEPFTERYRAAKSRSIAWAITFLYNPNFSIQIKGGAAIHVQPESVK</sequence>